<protein>
    <submittedName>
        <fullName evidence="1">Uncharacterized protein</fullName>
    </submittedName>
</protein>
<name>A0A951Q424_9NOST</name>
<sequence>MNDFSCTVRVWDGELTVGLKHFKSFEYMPQEWEQVQEICDCPRGSAEGNRINRV</sequence>
<reference evidence="1" key="2">
    <citation type="journal article" date="2022" name="Microbiol. Resour. Announc.">
        <title>Metagenome Sequencing to Explore Phylogenomics of Terrestrial Cyanobacteria.</title>
        <authorList>
            <person name="Ward R.D."/>
            <person name="Stajich J.E."/>
            <person name="Johansen J.R."/>
            <person name="Huntemann M."/>
            <person name="Clum A."/>
            <person name="Foster B."/>
            <person name="Foster B."/>
            <person name="Roux S."/>
            <person name="Palaniappan K."/>
            <person name="Varghese N."/>
            <person name="Mukherjee S."/>
            <person name="Reddy T.B.K."/>
            <person name="Daum C."/>
            <person name="Copeland A."/>
            <person name="Chen I.A."/>
            <person name="Ivanova N.N."/>
            <person name="Kyrpides N.C."/>
            <person name="Shapiro N."/>
            <person name="Eloe-Fadrosh E.A."/>
            <person name="Pietrasiak N."/>
        </authorList>
    </citation>
    <scope>NUCLEOTIDE SEQUENCE</scope>
    <source>
        <strain evidence="1">JT2-VF2</strain>
    </source>
</reference>
<dbReference type="EMBL" id="JAHHHN010000035">
    <property type="protein sequence ID" value="MBW4565345.1"/>
    <property type="molecule type" value="Genomic_DNA"/>
</dbReference>
<evidence type="ECO:0000313" key="2">
    <source>
        <dbReference type="Proteomes" id="UP000715781"/>
    </source>
</evidence>
<evidence type="ECO:0000313" key="1">
    <source>
        <dbReference type="EMBL" id="MBW4565345.1"/>
    </source>
</evidence>
<gene>
    <name evidence="1" type="ORF">KME32_30520</name>
</gene>
<dbReference type="Proteomes" id="UP000715781">
    <property type="component" value="Unassembled WGS sequence"/>
</dbReference>
<organism evidence="1 2">
    <name type="scientific">Mojavia pulchra JT2-VF2</name>
    <dbReference type="NCBI Taxonomy" id="287848"/>
    <lineage>
        <taxon>Bacteria</taxon>
        <taxon>Bacillati</taxon>
        <taxon>Cyanobacteriota</taxon>
        <taxon>Cyanophyceae</taxon>
        <taxon>Nostocales</taxon>
        <taxon>Nostocaceae</taxon>
    </lineage>
</organism>
<comment type="caution">
    <text evidence="1">The sequence shown here is derived from an EMBL/GenBank/DDBJ whole genome shotgun (WGS) entry which is preliminary data.</text>
</comment>
<reference evidence="1" key="1">
    <citation type="submission" date="2021-05" db="EMBL/GenBank/DDBJ databases">
        <authorList>
            <person name="Pietrasiak N."/>
            <person name="Ward R."/>
            <person name="Stajich J.E."/>
            <person name="Kurbessoian T."/>
        </authorList>
    </citation>
    <scope>NUCLEOTIDE SEQUENCE</scope>
    <source>
        <strain evidence="1">JT2-VF2</strain>
    </source>
</reference>
<proteinExistence type="predicted"/>
<accession>A0A951Q424</accession>
<dbReference type="AlphaFoldDB" id="A0A951Q424"/>